<dbReference type="EMBL" id="ML977140">
    <property type="protein sequence ID" value="KAF1991301.1"/>
    <property type="molecule type" value="Genomic_DNA"/>
</dbReference>
<dbReference type="OrthoDB" id="3800738at2759"/>
<keyword evidence="2" id="KW-1185">Reference proteome</keyword>
<sequence>MHVTFSLLLNSVHPQHLQSLTSNLPRTFQESSQISTLATSNHGFNLTVLHQSTVHTMDVAANGTPSKCSEAFAIVELLEHVLISLPEAEVLKCLRVNKFWKNVIMGSIKLQRKLFIVPIEGDTADNDTKEGPVHAKKQRLIGKSSGSGDEIRTPRLNPLFFEGSPKVIIEDNATVWQDPYLVISASTDDFLLFRLTVFPDPKRSETNVSSSFSWREMLLPQPPIKTVTVHIGKSFALRSLKII</sequence>
<dbReference type="InterPro" id="IPR036047">
    <property type="entry name" value="F-box-like_dom_sf"/>
</dbReference>
<name>A0A6G1HDK7_9PEZI</name>
<evidence type="ECO:0000313" key="2">
    <source>
        <dbReference type="Proteomes" id="UP000800041"/>
    </source>
</evidence>
<dbReference type="Proteomes" id="UP000800041">
    <property type="component" value="Unassembled WGS sequence"/>
</dbReference>
<gene>
    <name evidence="1" type="ORF">K402DRAFT_174980</name>
</gene>
<dbReference type="SUPFAM" id="SSF81383">
    <property type="entry name" value="F-box domain"/>
    <property type="match status" value="1"/>
</dbReference>
<organism evidence="1 2">
    <name type="scientific">Aulographum hederae CBS 113979</name>
    <dbReference type="NCBI Taxonomy" id="1176131"/>
    <lineage>
        <taxon>Eukaryota</taxon>
        <taxon>Fungi</taxon>
        <taxon>Dikarya</taxon>
        <taxon>Ascomycota</taxon>
        <taxon>Pezizomycotina</taxon>
        <taxon>Dothideomycetes</taxon>
        <taxon>Pleosporomycetidae</taxon>
        <taxon>Aulographales</taxon>
        <taxon>Aulographaceae</taxon>
    </lineage>
</organism>
<dbReference type="AlphaFoldDB" id="A0A6G1HDK7"/>
<evidence type="ECO:0000313" key="1">
    <source>
        <dbReference type="EMBL" id="KAF1991301.1"/>
    </source>
</evidence>
<reference evidence="1" key="1">
    <citation type="journal article" date="2020" name="Stud. Mycol.">
        <title>101 Dothideomycetes genomes: a test case for predicting lifestyles and emergence of pathogens.</title>
        <authorList>
            <person name="Haridas S."/>
            <person name="Albert R."/>
            <person name="Binder M."/>
            <person name="Bloem J."/>
            <person name="Labutti K."/>
            <person name="Salamov A."/>
            <person name="Andreopoulos B."/>
            <person name="Baker S."/>
            <person name="Barry K."/>
            <person name="Bills G."/>
            <person name="Bluhm B."/>
            <person name="Cannon C."/>
            <person name="Castanera R."/>
            <person name="Culley D."/>
            <person name="Daum C."/>
            <person name="Ezra D."/>
            <person name="Gonzalez J."/>
            <person name="Henrissat B."/>
            <person name="Kuo A."/>
            <person name="Liang C."/>
            <person name="Lipzen A."/>
            <person name="Lutzoni F."/>
            <person name="Magnuson J."/>
            <person name="Mondo S."/>
            <person name="Nolan M."/>
            <person name="Ohm R."/>
            <person name="Pangilinan J."/>
            <person name="Park H.-J."/>
            <person name="Ramirez L."/>
            <person name="Alfaro M."/>
            <person name="Sun H."/>
            <person name="Tritt A."/>
            <person name="Yoshinaga Y."/>
            <person name="Zwiers L.-H."/>
            <person name="Turgeon B."/>
            <person name="Goodwin S."/>
            <person name="Spatafora J."/>
            <person name="Crous P."/>
            <person name="Grigoriev I."/>
        </authorList>
    </citation>
    <scope>NUCLEOTIDE SEQUENCE</scope>
    <source>
        <strain evidence="1">CBS 113979</strain>
    </source>
</reference>
<proteinExistence type="predicted"/>
<accession>A0A6G1HDK7</accession>
<protein>
    <submittedName>
        <fullName evidence="1">Uncharacterized protein</fullName>
    </submittedName>
</protein>